<dbReference type="STRING" id="113562.SAMN04489716_0980"/>
<proteinExistence type="predicted"/>
<evidence type="ECO:0000313" key="5">
    <source>
        <dbReference type="Proteomes" id="UP000198688"/>
    </source>
</evidence>
<dbReference type="InterPro" id="IPR008266">
    <property type="entry name" value="Tyr_kinase_AS"/>
</dbReference>
<feature type="domain" description="GGDEF" evidence="3">
    <location>
        <begin position="1492"/>
        <end position="1625"/>
    </location>
</feature>
<dbReference type="InterPro" id="IPR053159">
    <property type="entry name" value="Hybrid_Histidine_Kinase"/>
</dbReference>
<dbReference type="InterPro" id="IPR000719">
    <property type="entry name" value="Prot_kinase_dom"/>
</dbReference>
<evidence type="ECO:0000259" key="3">
    <source>
        <dbReference type="PROSITE" id="PS50887"/>
    </source>
</evidence>
<dbReference type="SMART" id="SM00267">
    <property type="entry name" value="GGDEF"/>
    <property type="match status" value="1"/>
</dbReference>
<dbReference type="SMART" id="SM00220">
    <property type="entry name" value="S_TKc"/>
    <property type="match status" value="1"/>
</dbReference>
<dbReference type="PROSITE" id="PS50011">
    <property type="entry name" value="PROTEIN_KINASE_DOM"/>
    <property type="match status" value="1"/>
</dbReference>
<evidence type="ECO:0000256" key="1">
    <source>
        <dbReference type="ARBA" id="ARBA00004167"/>
    </source>
</evidence>
<dbReference type="SMART" id="SM00065">
    <property type="entry name" value="GAF"/>
    <property type="match status" value="1"/>
</dbReference>
<dbReference type="GO" id="GO:0016020">
    <property type="term" value="C:membrane"/>
    <property type="evidence" value="ECO:0007669"/>
    <property type="project" value="UniProtKB-SubCell"/>
</dbReference>
<dbReference type="InterPro" id="IPR043128">
    <property type="entry name" value="Rev_trsase/Diguanyl_cyclase"/>
</dbReference>
<dbReference type="SUPFAM" id="SSF55073">
    <property type="entry name" value="Nucleotide cyclase"/>
    <property type="match status" value="1"/>
</dbReference>
<dbReference type="InterPro" id="IPR000160">
    <property type="entry name" value="GGDEF_dom"/>
</dbReference>
<dbReference type="PANTHER" id="PTHR43642">
    <property type="entry name" value="HYBRID SIGNAL TRANSDUCTION HISTIDINE KINASE G"/>
    <property type="match status" value="1"/>
</dbReference>
<dbReference type="Gene3D" id="3.30.70.270">
    <property type="match status" value="1"/>
</dbReference>
<dbReference type="PROSITE" id="PS00109">
    <property type="entry name" value="PROTEIN_KINASE_TYR"/>
    <property type="match status" value="1"/>
</dbReference>
<dbReference type="NCBIfam" id="TIGR00254">
    <property type="entry name" value="GGDEF"/>
    <property type="match status" value="1"/>
</dbReference>
<dbReference type="OrthoDB" id="9772100at2"/>
<protein>
    <submittedName>
        <fullName evidence="4">Diguanylate cyclase (GGDEF) domain-containing protein</fullName>
    </submittedName>
</protein>
<dbReference type="InterPro" id="IPR003018">
    <property type="entry name" value="GAF"/>
</dbReference>
<dbReference type="CDD" id="cd01949">
    <property type="entry name" value="GGDEF"/>
    <property type="match status" value="1"/>
</dbReference>
<sequence length="1625" mass="174072">MEDVLYESERTRVVRVRPADGSRPVVRKRPLGPSAGSRLRNELFMLRRLAGVEGIPELADDPTPGIVAFVDVPSRSLASLPSPWKAGPLLKLAGGLATLLAAIHRRGVVHRDVSPGNILVPLVDGVAMVDRRPVLIDFELATSLTEDRFTPAREEGLAGTLPYLAPEQTGRTGRPVDNRADLYALGATLYELETGNPPFGRDGDPLQLVHYHLALMPVPPAELNPALPRLLSDITMRLLCKEPEQRYQSGEGLAYDLARLCGGDTGFPLGERDFPMRLAPPSRLIGRDEALATLNGKFAGATAGSHGVVLVTGPPGAGKTALVDRLRPAVTVSGGRFVTGKFDQYRRDLGADAVGQAFCALGSQLLTEPDEEVARLRGRLLEVLGPNASLAAAVMPPFAALLGVTPDEKAEDPRLIGARILQIGLGLLRTIASGTHPIVFFLDDLQWAGPTAYGFLDAVLDEPELPGLLVLGAFREAEVDEAHPLTAILARLRRIGGAATGELRLDNLSPDDMGALLAEMLRLPDREVQPLAELLGARTGGNPFDTVELVNALRREGALVPDGDRWRWDPMTLRRFVGRGDVVDLLGARIEALPAATREILEVMACLGGEVDLELLRAASGLTAEAVAAGLRPAAEDGLVTVNREGIPAASFRHDRVQQAAYGRMNAAVRSRLGLAVARRLATVPEHAHAAARQYLSTLDEVIDPGERRRAASVLRGAAAAVRLVANHAAAETFLAGALGLLDPADDDYRPIQAERHAALCNLGRFAEADVVYEVLEAAGSDPVQHAATACEQIVSLANRNMMPEALRFGLAMLGRLGMPVPAPAEMETTARAGLEAVYAWLAGGSAAEDLRRPEVTDSRLVAVAGVIDRLLPPAFVCDHPTMAWLVSWTAIMWAEHGPAAALVGPLSHAGLVTIPLCGDYRSGYEAVRRVLAVSEARGYEPATAQAKFRHAVATIAWFEPLEEGVRLAHAARDGLLRGGDLQNASSTYLVSTAYLLDCAPALDTFSAEVEAALALCDRIGNQHAAANLISYRQLGRALRGETARQDSFTDATFDEGTYLEKNRAAFPMACVAYHACRALAAALYGDEAALIHHSAASMRRPPFLTATYGQAVVHVLGVLAAAVRARDAAGPDRDAALADLRLSREFLAARAADQPGNFRHLCRLAEAETARLAGDFASAAAAYDRAVDDSAGAGRPWHAALIAERAGHFFRAHGLDHTGRHLLSEACRRYAEWGAHGKVRHLQQDHIVVPQAPARASLGITSSITLSADVIDLLAVLEAARALSSETDLARLRVRVEQVLSAMTGATAVHMVLWDDVTAMWVLPADADSGRPALALPDAAGRGLLPLTALRYAERTQEPMLVDDASRDDRVSRDPYFSGLDHCSLLVVPVLSQGVPRAMLVLENRLTRRAFSAGRLDAVQLIAGQLTVSLDNALAYASLERKVIERTKALGEMNRQLELLTLTDPLTGLANRRRLTDTLDAEWQRGLRLGEPIGLAMIDIDNFKKYNDHYGHQGGDECLRRVAGTLAGAVRNTDLVARYGGEEFAVIMPGTALADAVRVAERVRRTVADLHEPHALLDSGIVTISVGVNATTPTSDSHPDHLIKIADEALYQAKRGGRNRVATS</sequence>
<organism evidence="4 5">
    <name type="scientific">Actinoplanes derwentensis</name>
    <dbReference type="NCBI Taxonomy" id="113562"/>
    <lineage>
        <taxon>Bacteria</taxon>
        <taxon>Bacillati</taxon>
        <taxon>Actinomycetota</taxon>
        <taxon>Actinomycetes</taxon>
        <taxon>Micromonosporales</taxon>
        <taxon>Micromonosporaceae</taxon>
        <taxon>Actinoplanes</taxon>
    </lineage>
</organism>
<dbReference type="PROSITE" id="PS50887">
    <property type="entry name" value="GGDEF"/>
    <property type="match status" value="1"/>
</dbReference>
<dbReference type="SUPFAM" id="SSF52540">
    <property type="entry name" value="P-loop containing nucleoside triphosphate hydrolases"/>
    <property type="match status" value="1"/>
</dbReference>
<dbReference type="GO" id="GO:0005524">
    <property type="term" value="F:ATP binding"/>
    <property type="evidence" value="ECO:0007669"/>
    <property type="project" value="InterPro"/>
</dbReference>
<dbReference type="Pfam" id="PF00990">
    <property type="entry name" value="GGDEF"/>
    <property type="match status" value="1"/>
</dbReference>
<gene>
    <name evidence="4" type="ORF">SAMN04489716_0980</name>
</gene>
<dbReference type="SUPFAM" id="SSF56112">
    <property type="entry name" value="Protein kinase-like (PK-like)"/>
    <property type="match status" value="1"/>
</dbReference>
<evidence type="ECO:0000259" key="2">
    <source>
        <dbReference type="PROSITE" id="PS50011"/>
    </source>
</evidence>
<evidence type="ECO:0000313" key="4">
    <source>
        <dbReference type="EMBL" id="SDS52718.1"/>
    </source>
</evidence>
<dbReference type="CDD" id="cd14014">
    <property type="entry name" value="STKc_PknB_like"/>
    <property type="match status" value="1"/>
</dbReference>
<dbReference type="Pfam" id="PF01590">
    <property type="entry name" value="GAF"/>
    <property type="match status" value="1"/>
</dbReference>
<feature type="domain" description="Protein kinase" evidence="2">
    <location>
        <begin position="1"/>
        <end position="258"/>
    </location>
</feature>
<dbReference type="InterPro" id="IPR029787">
    <property type="entry name" value="Nucleotide_cyclase"/>
</dbReference>
<dbReference type="SUPFAM" id="SSF55781">
    <property type="entry name" value="GAF domain-like"/>
    <property type="match status" value="1"/>
</dbReference>
<keyword evidence="5" id="KW-1185">Reference proteome</keyword>
<dbReference type="PANTHER" id="PTHR43642:SF1">
    <property type="entry name" value="HYBRID SIGNAL TRANSDUCTION HISTIDINE KINASE G"/>
    <property type="match status" value="1"/>
</dbReference>
<dbReference type="Gene3D" id="3.30.450.40">
    <property type="match status" value="1"/>
</dbReference>
<dbReference type="InterPro" id="IPR011009">
    <property type="entry name" value="Kinase-like_dom_sf"/>
</dbReference>
<dbReference type="EMBL" id="LT629758">
    <property type="protein sequence ID" value="SDS52718.1"/>
    <property type="molecule type" value="Genomic_DNA"/>
</dbReference>
<dbReference type="InterPro" id="IPR041664">
    <property type="entry name" value="AAA_16"/>
</dbReference>
<dbReference type="Gene3D" id="1.10.510.10">
    <property type="entry name" value="Transferase(Phosphotransferase) domain 1"/>
    <property type="match status" value="1"/>
</dbReference>
<accession>A0A1H1SXU6</accession>
<dbReference type="RefSeq" id="WP_092541984.1">
    <property type="nucleotide sequence ID" value="NZ_BOMJ01000103.1"/>
</dbReference>
<comment type="subcellular location">
    <subcellularLocation>
        <location evidence="1">Membrane</location>
        <topology evidence="1">Single-pass membrane protein</topology>
    </subcellularLocation>
</comment>
<dbReference type="GO" id="GO:0004672">
    <property type="term" value="F:protein kinase activity"/>
    <property type="evidence" value="ECO:0007669"/>
    <property type="project" value="InterPro"/>
</dbReference>
<dbReference type="Pfam" id="PF00069">
    <property type="entry name" value="Pkinase"/>
    <property type="match status" value="1"/>
</dbReference>
<dbReference type="InterPro" id="IPR029016">
    <property type="entry name" value="GAF-like_dom_sf"/>
</dbReference>
<dbReference type="Pfam" id="PF13191">
    <property type="entry name" value="AAA_16"/>
    <property type="match status" value="1"/>
</dbReference>
<reference evidence="4 5" key="1">
    <citation type="submission" date="2016-10" db="EMBL/GenBank/DDBJ databases">
        <authorList>
            <person name="de Groot N.N."/>
        </authorList>
    </citation>
    <scope>NUCLEOTIDE SEQUENCE [LARGE SCALE GENOMIC DNA]</scope>
    <source>
        <strain evidence="4 5">DSM 43941</strain>
    </source>
</reference>
<dbReference type="InterPro" id="IPR027417">
    <property type="entry name" value="P-loop_NTPase"/>
</dbReference>
<dbReference type="Proteomes" id="UP000198688">
    <property type="component" value="Chromosome I"/>
</dbReference>
<dbReference type="FunFam" id="3.30.70.270:FF:000001">
    <property type="entry name" value="Diguanylate cyclase domain protein"/>
    <property type="match status" value="1"/>
</dbReference>
<name>A0A1H1SXU6_9ACTN</name>